<keyword evidence="2" id="KW-1185">Reference proteome</keyword>
<evidence type="ECO:0000313" key="2">
    <source>
        <dbReference type="Proteomes" id="UP001168579"/>
    </source>
</evidence>
<gene>
    <name evidence="1" type="ORF">Q2T41_00455</name>
</gene>
<accession>A0ABT8RJ77</accession>
<dbReference type="InterPro" id="IPR004027">
    <property type="entry name" value="SEC_C_motif"/>
</dbReference>
<name>A0ABT8RJ77_9FLAO</name>
<dbReference type="Pfam" id="PF02810">
    <property type="entry name" value="SEC-C"/>
    <property type="match status" value="1"/>
</dbReference>
<dbReference type="RefSeq" id="WP_304434172.1">
    <property type="nucleotide sequence ID" value="NZ_JAUKUC010000001.1"/>
</dbReference>
<dbReference type="Gene3D" id="3.10.450.50">
    <property type="match status" value="1"/>
</dbReference>
<organism evidence="1 2">
    <name type="scientific">Maribacter confluentis</name>
    <dbReference type="NCBI Taxonomy" id="1656093"/>
    <lineage>
        <taxon>Bacteria</taxon>
        <taxon>Pseudomonadati</taxon>
        <taxon>Bacteroidota</taxon>
        <taxon>Flavobacteriia</taxon>
        <taxon>Flavobacteriales</taxon>
        <taxon>Flavobacteriaceae</taxon>
        <taxon>Maribacter</taxon>
    </lineage>
</organism>
<reference evidence="1" key="2">
    <citation type="submission" date="2023-06" db="EMBL/GenBank/DDBJ databases">
        <authorList>
            <person name="Lucena T."/>
            <person name="Sun Q."/>
        </authorList>
    </citation>
    <scope>NUCLEOTIDE SEQUENCE</scope>
    <source>
        <strain evidence="1">CECT 8869</strain>
    </source>
</reference>
<sequence>MGNKIGRNEKCPCGSGKKYKKCCLEKVNLKKSDRADKTHPLSKFNVQFLIDNISSSSLLPSNYGKNIRLEQLIRESLIYGQKDTGSHDVDELIKALNSNYSYNYLEDPPINIFTNVITFYGGDYLILPGISDGGDFILSNVLGAIFHTKNNLPEIFKNLVYQISLLTLNISDKVLKDVDLERYFEAETLNDEINLVEAENQEKYISAITFTYEELEILCNELHIKSDIIKLLVLENDDNLKNEDYNTNPIIAKPIIEVDDGYKVISTSNIHVALLHVILEIAISHKCLNELVKIYTSILWNNINVHLGRAGYELLNDFKKPDNNGVDIYEEYYRIDKDKIAYVSLEFDDGKNYNILHPFASRGEFDSVKLDKQKDQVIKELIEQYPQDKLLSIKILAGLGREYLRAYKKHEKISEIIFPAYYFDIVMNSRNYEALDFWNYSQAKEHLTSTTQLSPFTDEINLYAMYKDLKDSFYMNDDKRPDFMMVDVGYSRKYIYNSCINEDRHSIIREDESGKFSNVLCTKIKRENNLYFPLAEIGKRLTKVITGYRQPIWVESLENISHIPNDYKGIYIEFLDAICYWIWQMTDYLSTVLIALGSNPITINFGLKEKSKFHEVEFKFDREEGLEDDFEITVNDNIINIIIPHKILPYLYGEDNLGEQILVTKILAGFNELAKNKLGNSILTPEIISEIIENVVNIPHKKKIYRINTNNNLLLDPRGTSKVRYLQEYNVNKRLDELLPKLIEAKIIDDKTETIEDQNNFIKKMSSKIFLPDLIKEIEKYDSHYLLVHFIRSNESLIYKRNKQILNTPSMIACFVSKEKQIENLNEVFQDIDRTTLSIRCLIEHIAACPGKGKLIPSQENIDDLLAMMDQIINWGMIGDQVNYNLFEIKIDVLKSRRIGTDKILSEKVFQPFSISKSSENVNDAIEIYANNYADLPEDNGKEVFTKKTEEAFKEEYGVTLTQLIQFSQALSGICFFKDPGCSIFYEDELISEIIKILPEICENEIIELLNHFSLSKRKHIMDLPEGMETYDVFPWRYNRRLSLNQKPLVKVYDVEKKENKYYVGPRQLIKSGKFLLYLFNSGKLRTKPGGKLNKLIGRNLEKKGEDFTNEVFKFFKEKSEYSLIDKEVKINTKSQLKHSKDIGDIDVLVINKELKKIYLLECKNTEAAKNIKQLVEEVNNLFGGKSQKGWLKKHQERYEWVLANKDLLGAKYEIDLKEFAVIPIILTSEQLATEFLKKEELPFKLVNIYSVKEKLFKAFENS</sequence>
<comment type="caution">
    <text evidence="1">The sequence shown here is derived from an EMBL/GenBank/DDBJ whole genome shotgun (WGS) entry which is preliminary data.</text>
</comment>
<evidence type="ECO:0000313" key="1">
    <source>
        <dbReference type="EMBL" id="MDO1511131.1"/>
    </source>
</evidence>
<dbReference type="EMBL" id="JAUKUC010000001">
    <property type="protein sequence ID" value="MDO1511131.1"/>
    <property type="molecule type" value="Genomic_DNA"/>
</dbReference>
<reference evidence="1" key="1">
    <citation type="journal article" date="2014" name="Int. J. Syst. Evol. Microbiol.">
        <title>Complete genome of a new Firmicutes species belonging to the dominant human colonic microbiota ('Ruminococcus bicirculans') reveals two chromosomes and a selective capacity to utilize plant glucans.</title>
        <authorList>
            <consortium name="NISC Comparative Sequencing Program"/>
            <person name="Wegmann U."/>
            <person name="Louis P."/>
            <person name="Goesmann A."/>
            <person name="Henrissat B."/>
            <person name="Duncan S.H."/>
            <person name="Flint H.J."/>
        </authorList>
    </citation>
    <scope>NUCLEOTIDE SEQUENCE</scope>
    <source>
        <strain evidence="1">CECT 8869</strain>
    </source>
</reference>
<dbReference type="SUPFAM" id="SSF103642">
    <property type="entry name" value="Sec-C motif"/>
    <property type="match status" value="1"/>
</dbReference>
<proteinExistence type="predicted"/>
<protein>
    <submittedName>
        <fullName evidence="1">SEC-C domain-containing protein</fullName>
    </submittedName>
</protein>
<dbReference type="Proteomes" id="UP001168579">
    <property type="component" value="Unassembled WGS sequence"/>
</dbReference>